<protein>
    <submittedName>
        <fullName evidence="1">Uncharacterized protein</fullName>
    </submittedName>
</protein>
<organism evidence="1 2">
    <name type="scientific">Caenorhabditis japonica</name>
    <dbReference type="NCBI Taxonomy" id="281687"/>
    <lineage>
        <taxon>Eukaryota</taxon>
        <taxon>Metazoa</taxon>
        <taxon>Ecdysozoa</taxon>
        <taxon>Nematoda</taxon>
        <taxon>Chromadorea</taxon>
        <taxon>Rhabditida</taxon>
        <taxon>Rhabditina</taxon>
        <taxon>Rhabditomorpha</taxon>
        <taxon>Rhabditoidea</taxon>
        <taxon>Rhabditidae</taxon>
        <taxon>Peloderinae</taxon>
        <taxon>Caenorhabditis</taxon>
    </lineage>
</organism>
<dbReference type="Gene3D" id="3.30.420.10">
    <property type="entry name" value="Ribonuclease H-like superfamily/Ribonuclease H"/>
    <property type="match status" value="1"/>
</dbReference>
<keyword evidence="2" id="KW-1185">Reference proteome</keyword>
<evidence type="ECO:0000313" key="2">
    <source>
        <dbReference type="Proteomes" id="UP000005237"/>
    </source>
</evidence>
<dbReference type="AlphaFoldDB" id="A0A8R1EJ23"/>
<dbReference type="GO" id="GO:0003676">
    <property type="term" value="F:nucleic acid binding"/>
    <property type="evidence" value="ECO:0007669"/>
    <property type="project" value="InterPro"/>
</dbReference>
<dbReference type="EnsemblMetazoa" id="CJA34692.1">
    <property type="protein sequence ID" value="CJA34692.1"/>
    <property type="gene ID" value="WBGene00210539"/>
</dbReference>
<name>A0A8R1EJ23_CAEJA</name>
<evidence type="ECO:0000313" key="1">
    <source>
        <dbReference type="EnsemblMetazoa" id="CJA34692.1"/>
    </source>
</evidence>
<reference evidence="2" key="1">
    <citation type="submission" date="2010-08" db="EMBL/GenBank/DDBJ databases">
        <authorList>
            <consortium name="Caenorhabditis japonica Sequencing Consortium"/>
            <person name="Wilson R.K."/>
        </authorList>
    </citation>
    <scope>NUCLEOTIDE SEQUENCE [LARGE SCALE GENOMIC DNA]</scope>
    <source>
        <strain evidence="2">DF5081</strain>
    </source>
</reference>
<accession>A0A8R1EJ23</accession>
<sequence>MAHGSAKPTGRPRILNDLDKPCVNVWGLLARSVYHHGKQFQTVGELKNAVTEEWDKLQSSYLESLTRRMSNQLCQVMQKFGGRTSY</sequence>
<dbReference type="InterPro" id="IPR036397">
    <property type="entry name" value="RNaseH_sf"/>
</dbReference>
<proteinExistence type="predicted"/>
<dbReference type="Proteomes" id="UP000005237">
    <property type="component" value="Unassembled WGS sequence"/>
</dbReference>
<reference evidence="1" key="2">
    <citation type="submission" date="2022-06" db="UniProtKB">
        <authorList>
            <consortium name="EnsemblMetazoa"/>
        </authorList>
    </citation>
    <scope>IDENTIFICATION</scope>
    <source>
        <strain evidence="1">DF5081</strain>
    </source>
</reference>